<reference evidence="8" key="1">
    <citation type="submission" date="2021-12" db="EMBL/GenBank/DDBJ databases">
        <title>Convergent genome expansion in fungi linked to evolution of root-endophyte symbiosis.</title>
        <authorList>
            <consortium name="DOE Joint Genome Institute"/>
            <person name="Ke Y.-H."/>
            <person name="Bonito G."/>
            <person name="Liao H.-L."/>
            <person name="Looney B."/>
            <person name="Rojas-Flechas A."/>
            <person name="Nash J."/>
            <person name="Hameed K."/>
            <person name="Schadt C."/>
            <person name="Martin F."/>
            <person name="Crous P.W."/>
            <person name="Miettinen O."/>
            <person name="Magnuson J.K."/>
            <person name="Labbe J."/>
            <person name="Jacobson D."/>
            <person name="Doktycz M.J."/>
            <person name="Veneault-Fourrey C."/>
            <person name="Kuo A."/>
            <person name="Mondo S."/>
            <person name="Calhoun S."/>
            <person name="Riley R."/>
            <person name="Ohm R."/>
            <person name="LaButti K."/>
            <person name="Andreopoulos B."/>
            <person name="Pangilinan J."/>
            <person name="Nolan M."/>
            <person name="Tritt A."/>
            <person name="Clum A."/>
            <person name="Lipzen A."/>
            <person name="Daum C."/>
            <person name="Barry K."/>
            <person name="Grigoriev I.V."/>
            <person name="Vilgalys R."/>
        </authorList>
    </citation>
    <scope>NUCLEOTIDE SEQUENCE</scope>
    <source>
        <strain evidence="8">PMI_201</strain>
    </source>
</reference>
<dbReference type="SUPFAM" id="SSF57701">
    <property type="entry name" value="Zn2/Cys6 DNA-binding domain"/>
    <property type="match status" value="1"/>
</dbReference>
<keyword evidence="1" id="KW-0479">Metal-binding</keyword>
<protein>
    <recommendedName>
        <fullName evidence="7">Zn(2)-C6 fungal-type domain-containing protein</fullName>
    </recommendedName>
</protein>
<dbReference type="PROSITE" id="PS00463">
    <property type="entry name" value="ZN2_CY6_FUNGAL_1"/>
    <property type="match status" value="1"/>
</dbReference>
<sequence>MQKQRKKKPTRAPVPRVRTGCLTCKIRHKKCDEARPSCILCTSTGRKCDGYQIVPDRRTRPFRKYRMVPTSQTQVSQHSLSDPMDLIYTSSFLVNPNEAILTPRERHYLDYFRLNTSFQFSAYFGMDFWHRIVPQTSQVEPALQHASIAMGALHWNFAENKSGNDPIDNSFPLQQCNRAISCLHHTLAIESRSHTETALVTCILFVSFAFFQGDISAAKNLLQGGLKVLRDWKELDISSHFESSTRRSLIQAFSHLRFHLRTFTDSEMHSKLNEWPADCWVESTGFSLSESIDSLDKAACLVFDIYALVTPGNNQIPSFPSKYQKLILRKLQTWATELKTSFESRANGISIKERTTMTVIQIWSEIIYIMVAVDKGPGEKCEMRYDLFQDHFQRAVNMSKLLLTSSSLRSLMPTFSIGTGIIPPLFFCAFRCRDWVVRRDALLMLRGWQCQEGIWKTPATVFILERLIEIESEGLSPQDIVPESARIESMHVDISPIGQKVRIWYRRNRHCGNQRWESEFASFSY</sequence>
<comment type="caution">
    <text evidence="8">The sequence shown here is derived from an EMBL/GenBank/DDBJ whole genome shotgun (WGS) entry which is preliminary data.</text>
</comment>
<dbReference type="Pfam" id="PF11951">
    <property type="entry name" value="Fungal_trans_2"/>
    <property type="match status" value="1"/>
</dbReference>
<keyword evidence="6" id="KW-0539">Nucleus</keyword>
<dbReference type="SMART" id="SM00066">
    <property type="entry name" value="GAL4"/>
    <property type="match status" value="1"/>
</dbReference>
<dbReference type="Proteomes" id="UP001201262">
    <property type="component" value="Unassembled WGS sequence"/>
</dbReference>
<evidence type="ECO:0000313" key="8">
    <source>
        <dbReference type="EMBL" id="KAH8697444.1"/>
    </source>
</evidence>
<dbReference type="EMBL" id="JAJTJA010000006">
    <property type="protein sequence ID" value="KAH8697444.1"/>
    <property type="molecule type" value="Genomic_DNA"/>
</dbReference>
<evidence type="ECO:0000256" key="4">
    <source>
        <dbReference type="ARBA" id="ARBA00023125"/>
    </source>
</evidence>
<keyword evidence="2" id="KW-0862">Zinc</keyword>
<evidence type="ECO:0000256" key="2">
    <source>
        <dbReference type="ARBA" id="ARBA00022833"/>
    </source>
</evidence>
<dbReference type="InterPro" id="IPR036864">
    <property type="entry name" value="Zn2-C6_fun-type_DNA-bd_sf"/>
</dbReference>
<dbReference type="PANTHER" id="PTHR36206">
    <property type="entry name" value="ASPERCRYPTIN BIOSYNTHESIS CLUSTER-SPECIFIC TRANSCRIPTION REGULATOR ATNN-RELATED"/>
    <property type="match status" value="1"/>
</dbReference>
<dbReference type="GO" id="GO:0008270">
    <property type="term" value="F:zinc ion binding"/>
    <property type="evidence" value="ECO:0007669"/>
    <property type="project" value="InterPro"/>
</dbReference>
<evidence type="ECO:0000259" key="7">
    <source>
        <dbReference type="PROSITE" id="PS50048"/>
    </source>
</evidence>
<gene>
    <name evidence="8" type="ORF">BGW36DRAFT_416895</name>
</gene>
<proteinExistence type="predicted"/>
<evidence type="ECO:0000256" key="3">
    <source>
        <dbReference type="ARBA" id="ARBA00023015"/>
    </source>
</evidence>
<dbReference type="PANTHER" id="PTHR36206:SF12">
    <property type="entry name" value="ASPERCRYPTIN BIOSYNTHESIS CLUSTER-SPECIFIC TRANSCRIPTION REGULATOR ATNN-RELATED"/>
    <property type="match status" value="1"/>
</dbReference>
<keyword evidence="4" id="KW-0238">DNA-binding</keyword>
<dbReference type="GO" id="GO:0003677">
    <property type="term" value="F:DNA binding"/>
    <property type="evidence" value="ECO:0007669"/>
    <property type="project" value="UniProtKB-KW"/>
</dbReference>
<dbReference type="InterPro" id="IPR052360">
    <property type="entry name" value="Transcr_Regulatory_Proteins"/>
</dbReference>
<dbReference type="Gene3D" id="4.10.240.10">
    <property type="entry name" value="Zn(2)-C6 fungal-type DNA-binding domain"/>
    <property type="match status" value="1"/>
</dbReference>
<dbReference type="GeneID" id="70249647"/>
<keyword evidence="9" id="KW-1185">Reference proteome</keyword>
<accession>A0AAD4KR41</accession>
<feature type="domain" description="Zn(2)-C6 fungal-type" evidence="7">
    <location>
        <begin position="20"/>
        <end position="48"/>
    </location>
</feature>
<dbReference type="InterPro" id="IPR021858">
    <property type="entry name" value="Fun_TF"/>
</dbReference>
<organism evidence="8 9">
    <name type="scientific">Talaromyces proteolyticus</name>
    <dbReference type="NCBI Taxonomy" id="1131652"/>
    <lineage>
        <taxon>Eukaryota</taxon>
        <taxon>Fungi</taxon>
        <taxon>Dikarya</taxon>
        <taxon>Ascomycota</taxon>
        <taxon>Pezizomycotina</taxon>
        <taxon>Eurotiomycetes</taxon>
        <taxon>Eurotiomycetidae</taxon>
        <taxon>Eurotiales</taxon>
        <taxon>Trichocomaceae</taxon>
        <taxon>Talaromyces</taxon>
        <taxon>Talaromyces sect. Bacilispori</taxon>
    </lineage>
</organism>
<dbReference type="Pfam" id="PF00172">
    <property type="entry name" value="Zn_clus"/>
    <property type="match status" value="1"/>
</dbReference>
<dbReference type="PROSITE" id="PS50048">
    <property type="entry name" value="ZN2_CY6_FUNGAL_2"/>
    <property type="match status" value="1"/>
</dbReference>
<dbReference type="AlphaFoldDB" id="A0AAD4KR41"/>
<dbReference type="RefSeq" id="XP_046072145.1">
    <property type="nucleotide sequence ID" value="XM_046219360.1"/>
</dbReference>
<keyword evidence="3" id="KW-0805">Transcription regulation</keyword>
<dbReference type="GO" id="GO:0000981">
    <property type="term" value="F:DNA-binding transcription factor activity, RNA polymerase II-specific"/>
    <property type="evidence" value="ECO:0007669"/>
    <property type="project" value="InterPro"/>
</dbReference>
<name>A0AAD4KR41_9EURO</name>
<dbReference type="CDD" id="cd00067">
    <property type="entry name" value="GAL4"/>
    <property type="match status" value="1"/>
</dbReference>
<evidence type="ECO:0000256" key="6">
    <source>
        <dbReference type="ARBA" id="ARBA00023242"/>
    </source>
</evidence>
<evidence type="ECO:0000256" key="1">
    <source>
        <dbReference type="ARBA" id="ARBA00022723"/>
    </source>
</evidence>
<dbReference type="InterPro" id="IPR001138">
    <property type="entry name" value="Zn2Cys6_DnaBD"/>
</dbReference>
<evidence type="ECO:0000256" key="5">
    <source>
        <dbReference type="ARBA" id="ARBA00023163"/>
    </source>
</evidence>
<keyword evidence="5" id="KW-0804">Transcription</keyword>
<evidence type="ECO:0000313" key="9">
    <source>
        <dbReference type="Proteomes" id="UP001201262"/>
    </source>
</evidence>